<dbReference type="PANTHER" id="PTHR48111">
    <property type="entry name" value="REGULATOR OF RPOS"/>
    <property type="match status" value="1"/>
</dbReference>
<name>A0ABS0X1E0_9ACTN</name>
<dbReference type="PANTHER" id="PTHR48111:SF22">
    <property type="entry name" value="REGULATOR OF RPOS"/>
    <property type="match status" value="1"/>
</dbReference>
<organism evidence="11 12">
    <name type="scientific">Streptomyces flavofungini</name>
    <dbReference type="NCBI Taxonomy" id="68200"/>
    <lineage>
        <taxon>Bacteria</taxon>
        <taxon>Bacillati</taxon>
        <taxon>Actinomycetota</taxon>
        <taxon>Actinomycetes</taxon>
        <taxon>Kitasatosporales</taxon>
        <taxon>Streptomycetaceae</taxon>
        <taxon>Streptomyces</taxon>
    </lineage>
</organism>
<reference evidence="11 12" key="1">
    <citation type="submission" date="2020-12" db="EMBL/GenBank/DDBJ databases">
        <title>Streptomyces typhae sp. nov., a novel endophytic actinomycete isolated from the root of cattail pollen (Typha angustifolia L.).</title>
        <authorList>
            <person name="Peng C."/>
            <person name="Liu C."/>
        </authorList>
    </citation>
    <scope>NUCLEOTIDE SEQUENCE [LARGE SCALE GENOMIC DNA]</scope>
    <source>
        <strain evidence="11 12">JCM 4753</strain>
    </source>
</reference>
<dbReference type="Pfam" id="PF00072">
    <property type="entry name" value="Response_reg"/>
    <property type="match status" value="1"/>
</dbReference>
<keyword evidence="5 8" id="KW-0238">DNA-binding</keyword>
<dbReference type="InterPro" id="IPR001867">
    <property type="entry name" value="OmpR/PhoB-type_DNA-bd"/>
</dbReference>
<evidence type="ECO:0000313" key="11">
    <source>
        <dbReference type="EMBL" id="MBJ3807000.1"/>
    </source>
</evidence>
<dbReference type="InterPro" id="IPR039420">
    <property type="entry name" value="WalR-like"/>
</dbReference>
<evidence type="ECO:0000256" key="5">
    <source>
        <dbReference type="ARBA" id="ARBA00023125"/>
    </source>
</evidence>
<dbReference type="CDD" id="cd00383">
    <property type="entry name" value="trans_reg_C"/>
    <property type="match status" value="1"/>
</dbReference>
<dbReference type="SMART" id="SM00862">
    <property type="entry name" value="Trans_reg_C"/>
    <property type="match status" value="1"/>
</dbReference>
<keyword evidence="4" id="KW-0805">Transcription regulation</keyword>
<dbReference type="SMART" id="SM00448">
    <property type="entry name" value="REC"/>
    <property type="match status" value="1"/>
</dbReference>
<dbReference type="SUPFAM" id="SSF46894">
    <property type="entry name" value="C-terminal effector domain of the bipartite response regulators"/>
    <property type="match status" value="1"/>
</dbReference>
<evidence type="ECO:0000256" key="6">
    <source>
        <dbReference type="ARBA" id="ARBA00023163"/>
    </source>
</evidence>
<feature type="domain" description="OmpR/PhoB-type" evidence="10">
    <location>
        <begin position="145"/>
        <end position="243"/>
    </location>
</feature>
<evidence type="ECO:0000256" key="1">
    <source>
        <dbReference type="ARBA" id="ARBA00004496"/>
    </source>
</evidence>
<feature type="DNA-binding region" description="OmpR/PhoB-type" evidence="8">
    <location>
        <begin position="145"/>
        <end position="243"/>
    </location>
</feature>
<gene>
    <name evidence="11" type="ORF">JGB26_07675</name>
</gene>
<dbReference type="EMBL" id="JAEKOZ010000003">
    <property type="protein sequence ID" value="MBJ3807000.1"/>
    <property type="molecule type" value="Genomic_DNA"/>
</dbReference>
<dbReference type="Proteomes" id="UP000634780">
    <property type="component" value="Unassembled WGS sequence"/>
</dbReference>
<evidence type="ECO:0000259" key="10">
    <source>
        <dbReference type="PROSITE" id="PS51755"/>
    </source>
</evidence>
<feature type="domain" description="Response regulatory" evidence="9">
    <location>
        <begin position="15"/>
        <end position="129"/>
    </location>
</feature>
<dbReference type="RefSeq" id="WP_190115975.1">
    <property type="nucleotide sequence ID" value="NZ_BMVR01000005.1"/>
</dbReference>
<sequence length="252" mass="27470">MTPAEGDQHPQAQQRVLIVDDEPAVREALQRSLAFEGYGTEVAVDGADALEKAAAYRPDLVVLDIQMPRMDGLTAARRLRSAGSTTPILMLTARDTVGDRVTGLDAGADDYLVKPFELDELFARIRALLRRSTYATAAGQAAAADDGLTFADLRMDLATREVTRGSRTVELTRTEFTLLEMFLAHPRQVLTREQILKAVWGFDFEPSSNSLDVYVMYLRRKTEAGGEPRLVHTVRGVGYVLRADAAGSGGGA</sequence>
<evidence type="ECO:0000256" key="2">
    <source>
        <dbReference type="ARBA" id="ARBA00022553"/>
    </source>
</evidence>
<accession>A0ABS0X1E0</accession>
<keyword evidence="3" id="KW-0902">Two-component regulatory system</keyword>
<dbReference type="PROSITE" id="PS51755">
    <property type="entry name" value="OMPR_PHOB"/>
    <property type="match status" value="1"/>
</dbReference>
<dbReference type="InterPro" id="IPR001789">
    <property type="entry name" value="Sig_transdc_resp-reg_receiver"/>
</dbReference>
<dbReference type="Gene3D" id="3.40.50.2300">
    <property type="match status" value="1"/>
</dbReference>
<evidence type="ECO:0000313" key="12">
    <source>
        <dbReference type="Proteomes" id="UP000634780"/>
    </source>
</evidence>
<dbReference type="SUPFAM" id="SSF52172">
    <property type="entry name" value="CheY-like"/>
    <property type="match status" value="1"/>
</dbReference>
<dbReference type="InterPro" id="IPR036388">
    <property type="entry name" value="WH-like_DNA-bd_sf"/>
</dbReference>
<proteinExistence type="predicted"/>
<evidence type="ECO:0000256" key="4">
    <source>
        <dbReference type="ARBA" id="ARBA00023015"/>
    </source>
</evidence>
<keyword evidence="12" id="KW-1185">Reference proteome</keyword>
<evidence type="ECO:0000256" key="7">
    <source>
        <dbReference type="PROSITE-ProRule" id="PRU00169"/>
    </source>
</evidence>
<dbReference type="CDD" id="cd17627">
    <property type="entry name" value="REC_OmpR_PrrA-like"/>
    <property type="match status" value="1"/>
</dbReference>
<evidence type="ECO:0000256" key="8">
    <source>
        <dbReference type="PROSITE-ProRule" id="PRU01091"/>
    </source>
</evidence>
<comment type="subcellular location">
    <subcellularLocation>
        <location evidence="1">Cytoplasm</location>
    </subcellularLocation>
</comment>
<keyword evidence="6" id="KW-0804">Transcription</keyword>
<protein>
    <submittedName>
        <fullName evidence="11">Response regulator transcription factor</fullName>
    </submittedName>
</protein>
<dbReference type="InterPro" id="IPR011006">
    <property type="entry name" value="CheY-like_superfamily"/>
</dbReference>
<dbReference type="Gene3D" id="6.10.250.690">
    <property type="match status" value="1"/>
</dbReference>
<evidence type="ECO:0000256" key="3">
    <source>
        <dbReference type="ARBA" id="ARBA00023012"/>
    </source>
</evidence>
<evidence type="ECO:0000259" key="9">
    <source>
        <dbReference type="PROSITE" id="PS50110"/>
    </source>
</evidence>
<dbReference type="Pfam" id="PF00486">
    <property type="entry name" value="Trans_reg_C"/>
    <property type="match status" value="1"/>
</dbReference>
<keyword evidence="2 7" id="KW-0597">Phosphoprotein</keyword>
<comment type="caution">
    <text evidence="11">The sequence shown here is derived from an EMBL/GenBank/DDBJ whole genome shotgun (WGS) entry which is preliminary data.</text>
</comment>
<feature type="modified residue" description="4-aspartylphosphate" evidence="7">
    <location>
        <position position="64"/>
    </location>
</feature>
<dbReference type="Gene3D" id="1.10.10.10">
    <property type="entry name" value="Winged helix-like DNA-binding domain superfamily/Winged helix DNA-binding domain"/>
    <property type="match status" value="1"/>
</dbReference>
<dbReference type="InterPro" id="IPR016032">
    <property type="entry name" value="Sig_transdc_resp-reg_C-effctor"/>
</dbReference>
<dbReference type="PROSITE" id="PS50110">
    <property type="entry name" value="RESPONSE_REGULATORY"/>
    <property type="match status" value="1"/>
</dbReference>